<proteinExistence type="predicted"/>
<sequence>MKNFSFKLTRDPHEVFEKFKATAAKNGVALKGDHQLGQFSGKGITGSYELKGEFLTVTIVEKPFLFGWSMIEAKVREFFV</sequence>
<dbReference type="Proteomes" id="UP000249396">
    <property type="component" value="Unassembled WGS sequence"/>
</dbReference>
<dbReference type="AlphaFoldDB" id="A0A2W4RKU1"/>
<organism evidence="1 2">
    <name type="scientific">Candidatus Methylumidiphilus alinenensis</name>
    <dbReference type="NCBI Taxonomy" id="2202197"/>
    <lineage>
        <taxon>Bacteria</taxon>
        <taxon>Pseudomonadati</taxon>
        <taxon>Pseudomonadota</taxon>
        <taxon>Gammaproteobacteria</taxon>
        <taxon>Methylococcales</taxon>
        <taxon>Candidatus Methylumidiphilus</taxon>
    </lineage>
</organism>
<dbReference type="EMBL" id="QJPH01000191">
    <property type="protein sequence ID" value="PZN83196.1"/>
    <property type="molecule type" value="Genomic_DNA"/>
</dbReference>
<accession>A0A2W4RKU1</accession>
<evidence type="ECO:0000313" key="2">
    <source>
        <dbReference type="Proteomes" id="UP000249396"/>
    </source>
</evidence>
<comment type="caution">
    <text evidence="1">The sequence shown here is derived from an EMBL/GenBank/DDBJ whole genome shotgun (WGS) entry which is preliminary data.</text>
</comment>
<evidence type="ECO:0000313" key="1">
    <source>
        <dbReference type="EMBL" id="PZN83196.1"/>
    </source>
</evidence>
<gene>
    <name evidence="1" type="ORF">DM484_04930</name>
</gene>
<reference evidence="1 2" key="1">
    <citation type="journal article" date="2018" name="Aquat. Microb. Ecol.">
        <title>Gammaproteobacterial methanotrophs dominate.</title>
        <authorList>
            <person name="Rissanen A.J."/>
            <person name="Saarenheimo J."/>
            <person name="Tiirola M."/>
            <person name="Peura S."/>
            <person name="Aalto S.L."/>
            <person name="Karvinen A."/>
            <person name="Nykanen H."/>
        </authorList>
    </citation>
    <scope>NUCLEOTIDE SEQUENCE [LARGE SCALE GENOMIC DNA]</scope>
    <source>
        <strain evidence="1">AMbin10</strain>
    </source>
</reference>
<name>A0A2W4RKU1_9GAMM</name>
<protein>
    <submittedName>
        <fullName evidence="1">Uncharacterized protein</fullName>
    </submittedName>
</protein>